<dbReference type="InterPro" id="IPR051922">
    <property type="entry name" value="Bact_Sporulation_Assoc"/>
</dbReference>
<comment type="caution">
    <text evidence="2">The sequence shown here is derived from an EMBL/GenBank/DDBJ whole genome shotgun (WGS) entry which is preliminary data.</text>
</comment>
<evidence type="ECO:0000313" key="3">
    <source>
        <dbReference type="Proteomes" id="UP001501343"/>
    </source>
</evidence>
<dbReference type="RefSeq" id="WP_248150668.1">
    <property type="nucleotide sequence ID" value="NZ_BAAAOF010000003.1"/>
</dbReference>
<dbReference type="EMBL" id="BAAAOF010000003">
    <property type="protein sequence ID" value="GAA1926622.1"/>
    <property type="molecule type" value="Genomic_DNA"/>
</dbReference>
<sequence>MSTFQRVRHARIAALAAALALVVTGLPMAAHADAPVDDPSVVELPGPAVEPAPVTFSSSVASGRISGPDRYSTSVQVSQRVIPAGTRAPVVYLASGESFPDALTAGPAASVREGVLLLVKKTEIPSAVAAEIARLDPERVIIAGGTGAVSAAVAAQVDALVRPGTSVTRLGGIDRYETGRKIVRDAFTGPIRVTRTLIATGLDFPDALAGGAASAAFGEPVIIVDGKADRLDAPTIALIDDLGVSKAMVAGGAGAVSDGILDQLENRLDVAERASALTGSRYHTATGINTTYFGRKFEGIPTQALVVSGTGYADALAAIPLAGKLARDSKFTGGAVYLATTTCIPAPGSHYIGGWDRVTLVGGRLVLGDEVASLAGCW</sequence>
<gene>
    <name evidence="2" type="ORF">GCM10009775_18520</name>
</gene>
<organism evidence="2 3">
    <name type="scientific">Microbacterium aoyamense</name>
    <dbReference type="NCBI Taxonomy" id="344166"/>
    <lineage>
        <taxon>Bacteria</taxon>
        <taxon>Bacillati</taxon>
        <taxon>Actinomycetota</taxon>
        <taxon>Actinomycetes</taxon>
        <taxon>Micrococcales</taxon>
        <taxon>Microbacteriaceae</taxon>
        <taxon>Microbacterium</taxon>
    </lineage>
</organism>
<dbReference type="Pfam" id="PF04122">
    <property type="entry name" value="CW_binding_2"/>
    <property type="match status" value="2"/>
</dbReference>
<dbReference type="InterPro" id="IPR007253">
    <property type="entry name" value="Cell_wall-bd_2"/>
</dbReference>
<feature type="chain" id="PRO_5046490635" description="Cell wall binding repeat 2" evidence="1">
    <location>
        <begin position="33"/>
        <end position="378"/>
    </location>
</feature>
<name>A0ABN2PPZ2_9MICO</name>
<evidence type="ECO:0008006" key="4">
    <source>
        <dbReference type="Google" id="ProtNLM"/>
    </source>
</evidence>
<evidence type="ECO:0000313" key="2">
    <source>
        <dbReference type="EMBL" id="GAA1926622.1"/>
    </source>
</evidence>
<protein>
    <recommendedName>
        <fullName evidence="4">Cell wall binding repeat 2</fullName>
    </recommendedName>
</protein>
<proteinExistence type="predicted"/>
<reference evidence="2 3" key="1">
    <citation type="journal article" date="2019" name="Int. J. Syst. Evol. Microbiol.">
        <title>The Global Catalogue of Microorganisms (GCM) 10K type strain sequencing project: providing services to taxonomists for standard genome sequencing and annotation.</title>
        <authorList>
            <consortium name="The Broad Institute Genomics Platform"/>
            <consortium name="The Broad Institute Genome Sequencing Center for Infectious Disease"/>
            <person name="Wu L."/>
            <person name="Ma J."/>
        </authorList>
    </citation>
    <scope>NUCLEOTIDE SEQUENCE [LARGE SCALE GENOMIC DNA]</scope>
    <source>
        <strain evidence="2 3">JCM 14900</strain>
    </source>
</reference>
<accession>A0ABN2PPZ2</accession>
<dbReference type="Proteomes" id="UP001501343">
    <property type="component" value="Unassembled WGS sequence"/>
</dbReference>
<keyword evidence="1" id="KW-0732">Signal</keyword>
<dbReference type="PANTHER" id="PTHR30032">
    <property type="entry name" value="N-ACETYLMURAMOYL-L-ALANINE AMIDASE-RELATED"/>
    <property type="match status" value="1"/>
</dbReference>
<feature type="signal peptide" evidence="1">
    <location>
        <begin position="1"/>
        <end position="32"/>
    </location>
</feature>
<keyword evidence="3" id="KW-1185">Reference proteome</keyword>
<evidence type="ECO:0000256" key="1">
    <source>
        <dbReference type="SAM" id="SignalP"/>
    </source>
</evidence>
<dbReference type="PANTHER" id="PTHR30032:SF8">
    <property type="entry name" value="GERMINATION-SPECIFIC N-ACETYLMURAMOYL-L-ALANINE AMIDASE"/>
    <property type="match status" value="1"/>
</dbReference>